<dbReference type="Proteomes" id="UP000194236">
    <property type="component" value="Unassembled WGS sequence"/>
</dbReference>
<evidence type="ECO:0000313" key="1">
    <source>
        <dbReference type="EMBL" id="OTF72534.1"/>
    </source>
</evidence>
<proteinExistence type="predicted"/>
<dbReference type="AlphaFoldDB" id="A0A1Y3AXL4"/>
<feature type="non-terminal residue" evidence="1">
    <location>
        <position position="1"/>
    </location>
</feature>
<name>A0A1Y3AXL4_EURMA</name>
<keyword evidence="2" id="KW-1185">Reference proteome</keyword>
<sequence length="59" mass="6982">PRSRNECVNLCILRESLKNESGKDNENCVYYHNVISSYMLNYYDKQLQSNMARFCTSHT</sequence>
<dbReference type="EMBL" id="MUJZ01055730">
    <property type="protein sequence ID" value="OTF72534.1"/>
    <property type="molecule type" value="Genomic_DNA"/>
</dbReference>
<evidence type="ECO:0000313" key="2">
    <source>
        <dbReference type="Proteomes" id="UP000194236"/>
    </source>
</evidence>
<gene>
    <name evidence="1" type="ORF">BLA29_014890</name>
</gene>
<reference evidence="1 2" key="1">
    <citation type="submission" date="2017-03" db="EMBL/GenBank/DDBJ databases">
        <title>Genome Survey of Euroglyphus maynei.</title>
        <authorList>
            <person name="Arlian L.G."/>
            <person name="Morgan M.S."/>
            <person name="Rider S.D."/>
        </authorList>
    </citation>
    <scope>NUCLEOTIDE SEQUENCE [LARGE SCALE GENOMIC DNA]</scope>
    <source>
        <strain evidence="1">Arlian Lab</strain>
        <tissue evidence="1">Whole body</tissue>
    </source>
</reference>
<protein>
    <submittedName>
        <fullName evidence="1">Uncharacterized protein</fullName>
    </submittedName>
</protein>
<comment type="caution">
    <text evidence="1">The sequence shown here is derived from an EMBL/GenBank/DDBJ whole genome shotgun (WGS) entry which is preliminary data.</text>
</comment>
<accession>A0A1Y3AXL4</accession>
<organism evidence="1 2">
    <name type="scientific">Euroglyphus maynei</name>
    <name type="common">Mayne's house dust mite</name>
    <dbReference type="NCBI Taxonomy" id="6958"/>
    <lineage>
        <taxon>Eukaryota</taxon>
        <taxon>Metazoa</taxon>
        <taxon>Ecdysozoa</taxon>
        <taxon>Arthropoda</taxon>
        <taxon>Chelicerata</taxon>
        <taxon>Arachnida</taxon>
        <taxon>Acari</taxon>
        <taxon>Acariformes</taxon>
        <taxon>Sarcoptiformes</taxon>
        <taxon>Astigmata</taxon>
        <taxon>Psoroptidia</taxon>
        <taxon>Analgoidea</taxon>
        <taxon>Pyroglyphidae</taxon>
        <taxon>Pyroglyphinae</taxon>
        <taxon>Euroglyphus</taxon>
    </lineage>
</organism>